<dbReference type="STRING" id="485916.Dtox_2228"/>
<dbReference type="KEGG" id="dae:Dtox_2228"/>
<dbReference type="AlphaFoldDB" id="C8VZR7"/>
<reference evidence="1 2" key="1">
    <citation type="journal article" date="2009" name="Stand. Genomic Sci.">
        <title>Complete genome sequence of Desulfotomaculum acetoxidans type strain (5575).</title>
        <authorList>
            <person name="Spring S."/>
            <person name="Lapidus A."/>
            <person name="Schroder M."/>
            <person name="Gleim D."/>
            <person name="Sims D."/>
            <person name="Meincke L."/>
            <person name="Glavina Del Rio T."/>
            <person name="Tice H."/>
            <person name="Copeland A."/>
            <person name="Cheng J.F."/>
            <person name="Lucas S."/>
            <person name="Chen F."/>
            <person name="Nolan M."/>
            <person name="Bruce D."/>
            <person name="Goodwin L."/>
            <person name="Pitluck S."/>
            <person name="Ivanova N."/>
            <person name="Mavromatis K."/>
            <person name="Mikhailova N."/>
            <person name="Pati A."/>
            <person name="Chen A."/>
            <person name="Palaniappan K."/>
            <person name="Land M."/>
            <person name="Hauser L."/>
            <person name="Chang Y.J."/>
            <person name="Jeffries C.D."/>
            <person name="Chain P."/>
            <person name="Saunders E."/>
            <person name="Brettin T."/>
            <person name="Detter J.C."/>
            <person name="Goker M."/>
            <person name="Bristow J."/>
            <person name="Eisen J.A."/>
            <person name="Markowitz V."/>
            <person name="Hugenholtz P."/>
            <person name="Kyrpides N.C."/>
            <person name="Klenk H.P."/>
            <person name="Han C."/>
        </authorList>
    </citation>
    <scope>NUCLEOTIDE SEQUENCE [LARGE SCALE GENOMIC DNA]</scope>
    <source>
        <strain evidence="2">ATCC 49208 / DSM 771 / VKM B-1644</strain>
    </source>
</reference>
<organism evidence="1 2">
    <name type="scientific">Desulfofarcimen acetoxidans (strain ATCC 49208 / DSM 771 / KCTC 5769 / VKM B-1644 / 5575)</name>
    <name type="common">Desulfotomaculum acetoxidans</name>
    <dbReference type="NCBI Taxonomy" id="485916"/>
    <lineage>
        <taxon>Bacteria</taxon>
        <taxon>Bacillati</taxon>
        <taxon>Bacillota</taxon>
        <taxon>Clostridia</taxon>
        <taxon>Eubacteriales</taxon>
        <taxon>Peptococcaceae</taxon>
        <taxon>Desulfofarcimen</taxon>
    </lineage>
</organism>
<sequence length="82" mass="9906">MFVYARCGTWDKFIFNGNESTNEKILEKLQERIYSLRNAIAHSKEEFDWRLKPNSREIKLLKKEDLDLIKKLSIEIIHYFAK</sequence>
<evidence type="ECO:0000313" key="1">
    <source>
        <dbReference type="EMBL" id="ACV63045.1"/>
    </source>
</evidence>
<proteinExistence type="predicted"/>
<gene>
    <name evidence="1" type="ordered locus">Dtox_2228</name>
</gene>
<evidence type="ECO:0000313" key="2">
    <source>
        <dbReference type="Proteomes" id="UP000002217"/>
    </source>
</evidence>
<dbReference type="EMBL" id="CP001720">
    <property type="protein sequence ID" value="ACV63045.1"/>
    <property type="molecule type" value="Genomic_DNA"/>
</dbReference>
<name>C8VZR7_DESAS</name>
<dbReference type="Proteomes" id="UP000002217">
    <property type="component" value="Chromosome"/>
</dbReference>
<keyword evidence="2" id="KW-1185">Reference proteome</keyword>
<dbReference type="RefSeq" id="WP_015757748.1">
    <property type="nucleotide sequence ID" value="NC_013216.1"/>
</dbReference>
<accession>C8VZR7</accession>
<dbReference type="HOGENOM" id="CLU_2552687_0_0_9"/>
<protein>
    <submittedName>
        <fullName evidence="1">Uncharacterized protein</fullName>
    </submittedName>
</protein>